<reference evidence="1 2" key="1">
    <citation type="submission" date="2018-01" db="EMBL/GenBank/DDBJ databases">
        <title>Genomic Encyclopedia of Type Strains, Phase III (KMG-III): the genomes of soil and plant-associated and newly described type strains.</title>
        <authorList>
            <person name="Whitman W."/>
        </authorList>
    </citation>
    <scope>NUCLEOTIDE SEQUENCE [LARGE SCALE GENOMIC DNA]</scope>
    <source>
        <strain evidence="1 2">HKI456</strain>
    </source>
</reference>
<dbReference type="EMBL" id="PRDW01000005">
    <property type="protein sequence ID" value="PPB83909.1"/>
    <property type="molecule type" value="Genomic_DNA"/>
</dbReference>
<keyword evidence="2" id="KW-1185">Reference proteome</keyword>
<sequence length="98" mass="10820">MTAEPVPLDALLAVRERLARELQQGLDESERRFLLSLVAGVPEWPLLGITHLDQLPGIRWKLHNLAQLQKTNAKKFAEQADTLATRLSLVTLPTTGGA</sequence>
<proteinExistence type="predicted"/>
<accession>A0A2P5KB13</accession>
<evidence type="ECO:0000313" key="1">
    <source>
        <dbReference type="EMBL" id="PPB83909.1"/>
    </source>
</evidence>
<gene>
    <name evidence="1" type="ORF">B0O95_10592</name>
</gene>
<comment type="caution">
    <text evidence="1">The sequence shown here is derived from an EMBL/GenBank/DDBJ whole genome shotgun (WGS) entry which is preliminary data.</text>
</comment>
<dbReference type="AlphaFoldDB" id="A0A2P5KB13"/>
<protein>
    <submittedName>
        <fullName evidence="1">Uncharacterized protein</fullName>
    </submittedName>
</protein>
<name>A0A2P5KB13_9BURK</name>
<dbReference type="RefSeq" id="WP_233203180.1">
    <property type="nucleotide sequence ID" value="NZ_CP062178.1"/>
</dbReference>
<organism evidence="1 2">
    <name type="scientific">Mycetohabitans endofungorum</name>
    <dbReference type="NCBI Taxonomy" id="417203"/>
    <lineage>
        <taxon>Bacteria</taxon>
        <taxon>Pseudomonadati</taxon>
        <taxon>Pseudomonadota</taxon>
        <taxon>Betaproteobacteria</taxon>
        <taxon>Burkholderiales</taxon>
        <taxon>Burkholderiaceae</taxon>
        <taxon>Mycetohabitans</taxon>
    </lineage>
</organism>
<evidence type="ECO:0000313" key="2">
    <source>
        <dbReference type="Proteomes" id="UP000243096"/>
    </source>
</evidence>
<dbReference type="Proteomes" id="UP000243096">
    <property type="component" value="Unassembled WGS sequence"/>
</dbReference>